<dbReference type="EMBL" id="QSQN01000038">
    <property type="protein sequence ID" value="RGK37456.1"/>
    <property type="molecule type" value="Genomic_DNA"/>
</dbReference>
<dbReference type="PANTHER" id="PTHR20857">
    <property type="entry name" value="THIAMINE-PHOSPHATE PYROPHOSPHORYLASE"/>
    <property type="match status" value="1"/>
</dbReference>
<dbReference type="SUPFAM" id="SSF51391">
    <property type="entry name" value="Thiamin phosphate synthase"/>
    <property type="match status" value="1"/>
</dbReference>
<reference evidence="3 4" key="1">
    <citation type="submission" date="2018-08" db="EMBL/GenBank/DDBJ databases">
        <title>A genome reference for cultivated species of the human gut microbiota.</title>
        <authorList>
            <person name="Zou Y."/>
            <person name="Xue W."/>
            <person name="Luo G."/>
        </authorList>
    </citation>
    <scope>NUCLEOTIDE SEQUENCE [LARGE SCALE GENOMIC DNA]</scope>
    <source>
        <strain evidence="3 4">TF11-7</strain>
    </source>
</reference>
<gene>
    <name evidence="3" type="ORF">DXD17_12255</name>
</gene>
<dbReference type="CDD" id="cd00564">
    <property type="entry name" value="TMP_TenI"/>
    <property type="match status" value="1"/>
</dbReference>
<evidence type="ECO:0000313" key="3">
    <source>
        <dbReference type="EMBL" id="RGK37456.1"/>
    </source>
</evidence>
<organism evidence="3 4">
    <name type="scientific">[Ruminococcus] lactaris</name>
    <dbReference type="NCBI Taxonomy" id="46228"/>
    <lineage>
        <taxon>Bacteria</taxon>
        <taxon>Bacillati</taxon>
        <taxon>Bacillota</taxon>
        <taxon>Clostridia</taxon>
        <taxon>Lachnospirales</taxon>
        <taxon>Lachnospiraceae</taxon>
        <taxon>Mediterraneibacter</taxon>
    </lineage>
</organism>
<dbReference type="GO" id="GO:0005737">
    <property type="term" value="C:cytoplasm"/>
    <property type="evidence" value="ECO:0007669"/>
    <property type="project" value="TreeGrafter"/>
</dbReference>
<dbReference type="Gene3D" id="3.20.20.70">
    <property type="entry name" value="Aldolase class I"/>
    <property type="match status" value="1"/>
</dbReference>
<dbReference type="GO" id="GO:0004789">
    <property type="term" value="F:thiamine-phosphate diphosphorylase activity"/>
    <property type="evidence" value="ECO:0007669"/>
    <property type="project" value="TreeGrafter"/>
</dbReference>
<sequence length="211" mass="23721">MYKENQEYCENVIAVSNRHLCKRPFLEQIKIVCEWHPKALILREKDLTEAEYEQLAGQVMKICKTYKVPCILHNFWQIAVKLNSNQIHLPLPVLRQLVNQAVIHEKNQGSGTFYQIGTSVHSVEEAVEAEKLGASYLVAGHIYATDCKKGVPPRGIGFLKEVCDAVRLPVYGIGGIHFEPEQWRELVKAGAKGGCIMSGMMTLVEEEGKAE</sequence>
<comment type="caution">
    <text evidence="3">The sequence shown here is derived from an EMBL/GenBank/DDBJ whole genome shotgun (WGS) entry which is preliminary data.</text>
</comment>
<dbReference type="GO" id="GO:0009228">
    <property type="term" value="P:thiamine biosynthetic process"/>
    <property type="evidence" value="ECO:0007669"/>
    <property type="project" value="UniProtKB-KW"/>
</dbReference>
<accession>A0A3E4LJC7</accession>
<dbReference type="InterPro" id="IPR013785">
    <property type="entry name" value="Aldolase_TIM"/>
</dbReference>
<dbReference type="InterPro" id="IPR036206">
    <property type="entry name" value="ThiamineP_synth_sf"/>
</dbReference>
<protein>
    <submittedName>
        <fullName evidence="3">Thiamine phosphate synthase</fullName>
    </submittedName>
</protein>
<name>A0A3E4LJC7_9FIRM</name>
<dbReference type="PANTHER" id="PTHR20857:SF15">
    <property type="entry name" value="THIAMINE-PHOSPHATE SYNTHASE"/>
    <property type="match status" value="1"/>
</dbReference>
<keyword evidence="2" id="KW-0784">Thiamine biosynthesis</keyword>
<evidence type="ECO:0000256" key="2">
    <source>
        <dbReference type="ARBA" id="ARBA00022977"/>
    </source>
</evidence>
<dbReference type="AlphaFoldDB" id="A0A3E4LJC7"/>
<dbReference type="Pfam" id="PF02581">
    <property type="entry name" value="TMP-TENI"/>
    <property type="match status" value="1"/>
</dbReference>
<dbReference type="Proteomes" id="UP000260793">
    <property type="component" value="Unassembled WGS sequence"/>
</dbReference>
<dbReference type="InterPro" id="IPR022998">
    <property type="entry name" value="ThiamineP_synth_TenI"/>
</dbReference>
<evidence type="ECO:0000256" key="1">
    <source>
        <dbReference type="ARBA" id="ARBA00004948"/>
    </source>
</evidence>
<evidence type="ECO:0000313" key="4">
    <source>
        <dbReference type="Proteomes" id="UP000260793"/>
    </source>
</evidence>
<dbReference type="RefSeq" id="WP_044904803.1">
    <property type="nucleotide sequence ID" value="NZ_CATYQD010000025.1"/>
</dbReference>
<comment type="pathway">
    <text evidence="1">Cofactor biosynthesis; thiamine diphosphate biosynthesis.</text>
</comment>
<proteinExistence type="predicted"/>